<feature type="compositionally biased region" description="Low complexity" evidence="4">
    <location>
        <begin position="162"/>
        <end position="173"/>
    </location>
</feature>
<feature type="region of interest" description="Disordered" evidence="4">
    <location>
        <begin position="1581"/>
        <end position="1629"/>
    </location>
</feature>
<feature type="region of interest" description="Disordered" evidence="4">
    <location>
        <begin position="1109"/>
        <end position="1146"/>
    </location>
</feature>
<keyword evidence="2" id="KW-0964">Secreted</keyword>
<dbReference type="SUPFAM" id="SSF48726">
    <property type="entry name" value="Immunoglobulin"/>
    <property type="match status" value="1"/>
</dbReference>
<dbReference type="SUPFAM" id="SSF117074">
    <property type="entry name" value="Hypothetical protein PA1324"/>
    <property type="match status" value="13"/>
</dbReference>
<dbReference type="InterPro" id="IPR003599">
    <property type="entry name" value="Ig_sub"/>
</dbReference>
<feature type="region of interest" description="Disordered" evidence="4">
    <location>
        <begin position="306"/>
        <end position="337"/>
    </location>
</feature>
<evidence type="ECO:0000256" key="3">
    <source>
        <dbReference type="ARBA" id="ARBA00022729"/>
    </source>
</evidence>
<evidence type="ECO:0000259" key="5">
    <source>
        <dbReference type="PROSITE" id="PS50835"/>
    </source>
</evidence>
<evidence type="ECO:0000256" key="4">
    <source>
        <dbReference type="SAM" id="MobiDB-lite"/>
    </source>
</evidence>
<evidence type="ECO:0000313" key="7">
    <source>
        <dbReference type="Proteomes" id="UP000663929"/>
    </source>
</evidence>
<evidence type="ECO:0000256" key="1">
    <source>
        <dbReference type="ARBA" id="ARBA00004613"/>
    </source>
</evidence>
<organism evidence="6 7">
    <name type="scientific">Sulfidibacter corallicola</name>
    <dbReference type="NCBI Taxonomy" id="2818388"/>
    <lineage>
        <taxon>Bacteria</taxon>
        <taxon>Pseudomonadati</taxon>
        <taxon>Acidobacteriota</taxon>
        <taxon>Holophagae</taxon>
        <taxon>Acanthopleuribacterales</taxon>
        <taxon>Acanthopleuribacteraceae</taxon>
        <taxon>Sulfidibacter</taxon>
    </lineage>
</organism>
<dbReference type="InterPro" id="IPR018247">
    <property type="entry name" value="EF_Hand_1_Ca_BS"/>
</dbReference>
<dbReference type="Proteomes" id="UP000663929">
    <property type="component" value="Chromosome"/>
</dbReference>
<dbReference type="PROSITE" id="PS50835">
    <property type="entry name" value="IG_LIKE"/>
    <property type="match status" value="1"/>
</dbReference>
<feature type="region of interest" description="Disordered" evidence="4">
    <location>
        <begin position="957"/>
        <end position="984"/>
    </location>
</feature>
<dbReference type="InterPro" id="IPR036179">
    <property type="entry name" value="Ig-like_dom_sf"/>
</dbReference>
<feature type="region of interest" description="Disordered" evidence="4">
    <location>
        <begin position="1279"/>
        <end position="1310"/>
    </location>
</feature>
<feature type="region of interest" description="Disordered" evidence="4">
    <location>
        <begin position="1751"/>
        <end position="1781"/>
    </location>
</feature>
<sequence length="3406" mass="349786">MFYTKSFPTVLIGLFLASVLGSTWSFSGTIGVAKDVDTVGRSVQYTIYVENLGTDDLTNLSIPDNLDAVFGAGNYFIATAPALISGPGTVVPNASFDGSADPELIGSGSLLVGELARIEFEVEITTFSDQGNGLGIYHNQVTATADDTMMMMVSDLSDWGTDPDPNGNGNPGDAGEDDVTVAAPTENPVIGIAKNTIISGNSVTIDFYLEAFGNVNLTTVSVLDDLDAVFGAGNYSITTAPMAVSGALVANPSFDGSGDQELIQSGTLATGATAQIQVVVNVDNVVDLGSGLGVYSNQVTATGMTANMNDTSDLSDNGVDPDPDGNGSPNTLGENDPTPIVLGEEPALGLAIDAAVVGSVVNLNLYLENLGNTDLSGLSLPLDFNTVFGTGNWFISTDPAFVDDPGTMTLDVNFDGNFTTELVDTGSLSSGDTAQISMSVTILQISDQGSGTGIYSLSTTVSGTAPGGAVAQDTSDDGTDPDPNANGNPDEAGENDPTAITVAEIASIGLAVEYEDGGLLGGTVPQVLLRYKVTNYGNVRISNVSITQDLNAVYGAGNFQHVEDPTHEGGPENFNYNTAFNGNSNTALLNGGSFIDPAETITFTIFHRVLNVTDQGNGLGIFHAQATLLGTDPGANPVSDLSQEGTDPDPDANGDPSNNGDVTVINVNLVTSFGAALDVSVAANVITFDVYVENLGTLAMNQIALALNVDNVFGTDNYTISQAPFFVDDPGTMELGTWNGLTNDPFFDIPVSSLAAGDTAQVRFQITVSNVVNAQGLGLGNYSLQGTINGISSQGLQFVDLTDFGTDPDPNGNGFANEAGEQDATTFTIPVDNPIGVALDAAVAGFDITIDLYLENLGASNHSAVDAVLDLDAAFGAGNYTITTPPAFIADPGTLTLDGAFDGSGNSSLLQPGTSTLAGAATAQIQLVVRVDTESDQGSGFGIYSIQATALGTQPSGIIVSDTSDDGTDPDPNANGDPGEAGEEDATTVVIVGNPAIGISKKAIVSGTLVTLEFTVENLGDSTLSSVIMEDPLNPVFGSGNYSVTSQPTLVSGATGLILSTQFFGFSVFDVVIGGGQLRPGESTLFRVQVNVTSVTDQGNGLGVYHNSVTVTANDPGGNPVSDISDDGSDPDPNGNGNPGDAGEDDTTIITIGDEAVLGVALDVNVTGQQVTFDYYLENFGGSALSSLALPNDLDAVFGAGNYALNGMATLVDDPGTIVLEAGFDGSGTTAIIGAGSTLASLDTAQIRLVVDVTNVADVGNGFGLYQNQVTASGAAPLGTLTQDVSDDGTDPDPNGSGFPNDAEENDPSSFSVGFTSVGAALDVTVNGSLVTFDYAVENLGTTAFAAVTISDNYDDIFGAGNYVIDTVPTMFTVIRNWFPNEDFDGSSDTSVTASGGIPPSVTEIMRVVVEVRTLADMGSGLGVYNNQFTVNADAEMDLSDDGTNPDTSGNGLANDAGEDDPSSFTVSEDPVIGAALSASVSGSVVTFDHYLESFGNVDLSSVSLLHDLNAAFGAGNYSISSAPVFLDDPGTLTLNGSFDGNTQTDLFSSGTLALRDTARIRFAVTVTNVTDQGSGLGMYSSQATASAQGPSGGMTSDTSDSGTDPDPDADENPDETDENDATTFTVNEDPVIGLAEQVSVMDAQVTFTFTLENFGNVQLGTFSLSKDLDTLFGAGNYSVDTGPTFTTDPGTLTLNAGFDGSGTTGLISSGTLAAGGLAVFTVVIDLNFIIDAGSGIGAFSDQSTVNADGLGGGMTSDLSDSGTDPDPNGNSDPTEAGENDATTFNVMPATIGDFVWNDLNGDGVQDVGEPGLSGVTVFIDANSNGSLDGGELSDTTDVSGGYDITGLVAGTYSVRVDLTTVTMGFTLTGGTNPNSATITTGEDFNTADFGFQQQDASIGDFVWNDLNGDGVQDAGEPGLSGVRIFLDLNSNGSFDGGEPNNMSGAGGAYDITNLATGTYQVRFDSATVTAGFVQTGGMNPFSVNLAAGEDHNNADFGFQQQDASIGDFVWNDLNGDGVQDGGEPGLSGVTVFLDLNSNAALDGGEPSDTTDAGGAYDITALATGTYSVRIDGTTVPAGFVQTGGTLPQSVPLAAGEDFNTADFGYQQQDATIGDFVWNDLNGDGVQDAGEPGISGVTVFLDLNSNGSLDGGEPSDTTDAGGGYDITNLATGTYSVRVQSSTIPTGFVLTGGTNPVSVNLAAGEDHNNADFGFQQQDARIGDFVWNDLNGDGVQDGGEPGLSGVTVFLDLNSNGTFDGGEPSDTSGAGGAYDIENLATGTYQVRVDSTSVPTGFVQTGGSNPFSVSLAAGEDHNAADFGFQQQDASIGDFIWNDLNGDGVQDAGEPGISGVTVFLDLNSNAALDGGEPSDTSDAGGAYDITDLATGTYQVRFDTATVPTGFVQTGGTVPQAVSLAAGEDFNTADFGFQQQDATIGDFVWNDQNGDGVQDAGEPGLAGLTVFLDLNSNGTLDGGEPSQTTNANGGYDFTDLATGTYSVRVDTSSVGTGFILTGGVNPLPVNLAAGEDFNDADFGYQLQNASVGDFIWNDLNGDGVQDAGEPGLAGVRVYLDLNENGVIDGGEPEATADGSGNYDITNLAPGTYALRIVPSSIPPGFVLTGGTEPLPVTITTSEDFNDADLGFQQQDASIGDFVWNDLNGDGVQDGGEPGLSGVTVFIDANENGVLDGGETSTATDGDGLYDFTDLAAGTYRIQVDESTVTTGFGLSGGTNPAIVNLAAGQDYDDADFGFQQQDASIGDFVWNDLDGDGVQDGGEPGLSGLTVFLDLNSNGTPDAGEPSDVTDASGAYDIQNLGLGTYSVRLDESGFTAGFVQTGGTNPVSVTIAAGEDFNDADFGFRQIDASIGDFVWNDLNGDGVQDAGEPGFAGMTVFFDDNENGSFDGGETSTVTDGDGRYNFMDLPEGTYRVMLDESGFTARFVQTAGTNPQVITLTPGEANIGVDFGFQQQDASLAGLVWNDLDGNGVQDTGEPGFEALTVFLDDNANGTLDGGEASTTTDADGNYTFIELPEGTYRVMVDESGFTAGFANTTIGNPIVVTLTPGETRDDVDFGWQQADGVIGGTVFNDLDGNQMQDPGETAFANVTLDLYRTSDLVPGIGPVFIGTATTDAGGAFQFDTLIRGNYLIDVTDVNSVLDGFIPTFPNDVLSVELGKGEEIADLLLGYCELPTIVLQPQDQELCITTGFTLAVQATSSDALTYQWRKDGMDLPGETGTELTVASADLDDSGEYVCVVSDGCGDVTSDVATVTVSPLGVTLTPYRAQGVVPMTLTADITCSIPPLSWIWTDLDSGMDFGEDENPVTLDAILTETTAFEITVNDDLGDPASATQTILVSLDPLFLDLNEDGCSDIRDMWALAEIWVTEGSDPNGDEVIDILDFFYINIEGIGTCGE</sequence>
<dbReference type="KEGG" id="scor:J3U87_23025"/>
<feature type="region of interest" description="Disordered" evidence="4">
    <location>
        <begin position="1437"/>
        <end position="1466"/>
    </location>
</feature>
<protein>
    <recommendedName>
        <fullName evidence="5">Ig-like domain-containing protein</fullName>
    </recommendedName>
</protein>
<keyword evidence="7" id="KW-1185">Reference proteome</keyword>
<comment type="subcellular location">
    <subcellularLocation>
        <location evidence="1">Secreted</location>
    </subcellularLocation>
</comment>
<dbReference type="RefSeq" id="WP_237378115.1">
    <property type="nucleotide sequence ID" value="NZ_CP071793.1"/>
</dbReference>
<accession>A0A8A4TH08</accession>
<feature type="compositionally biased region" description="Low complexity" evidence="4">
    <location>
        <begin position="1131"/>
        <end position="1141"/>
    </location>
</feature>
<dbReference type="EMBL" id="CP071793">
    <property type="protein sequence ID" value="QTD48462.1"/>
    <property type="molecule type" value="Genomic_DNA"/>
</dbReference>
<name>A0A8A4TH08_SULCO</name>
<feature type="region of interest" description="Disordered" evidence="4">
    <location>
        <begin position="156"/>
        <end position="179"/>
    </location>
</feature>
<evidence type="ECO:0000313" key="6">
    <source>
        <dbReference type="EMBL" id="QTD48462.1"/>
    </source>
</evidence>
<dbReference type="Gene3D" id="2.60.40.10">
    <property type="entry name" value="Immunoglobulins"/>
    <property type="match status" value="14"/>
</dbReference>
<dbReference type="InterPro" id="IPR033764">
    <property type="entry name" value="Sdr_B"/>
</dbReference>
<feature type="domain" description="Ig-like" evidence="5">
    <location>
        <begin position="3156"/>
        <end position="3266"/>
    </location>
</feature>
<feature type="compositionally biased region" description="Polar residues" evidence="4">
    <location>
        <begin position="1757"/>
        <end position="1774"/>
    </location>
</feature>
<keyword evidence="3" id="KW-0732">Signal</keyword>
<feature type="compositionally biased region" description="Acidic residues" evidence="4">
    <location>
        <begin position="1604"/>
        <end position="1621"/>
    </location>
</feature>
<feature type="compositionally biased region" description="Low complexity" evidence="4">
    <location>
        <begin position="315"/>
        <end position="330"/>
    </location>
</feature>
<reference evidence="6" key="1">
    <citation type="submission" date="2021-03" db="EMBL/GenBank/DDBJ databases">
        <title>Acanthopleuribacteraceae sp. M133.</title>
        <authorList>
            <person name="Wang G."/>
        </authorList>
    </citation>
    <scope>NUCLEOTIDE SEQUENCE</scope>
    <source>
        <strain evidence="6">M133</strain>
    </source>
</reference>
<dbReference type="GO" id="GO:0005576">
    <property type="term" value="C:extracellular region"/>
    <property type="evidence" value="ECO:0007669"/>
    <property type="project" value="UniProtKB-SubCell"/>
</dbReference>
<dbReference type="InterPro" id="IPR013783">
    <property type="entry name" value="Ig-like_fold"/>
</dbReference>
<feature type="region of interest" description="Disordered" evidence="4">
    <location>
        <begin position="633"/>
        <end position="660"/>
    </location>
</feature>
<dbReference type="PANTHER" id="PTHR23303:SF15">
    <property type="entry name" value="COLOSSIN-A"/>
    <property type="match status" value="1"/>
</dbReference>
<feature type="compositionally biased region" description="Low complexity" evidence="4">
    <location>
        <begin position="1594"/>
        <end position="1603"/>
    </location>
</feature>
<dbReference type="InterPro" id="IPR007110">
    <property type="entry name" value="Ig-like_dom"/>
</dbReference>
<dbReference type="PROSITE" id="PS00018">
    <property type="entry name" value="EF_HAND_1"/>
    <property type="match status" value="1"/>
</dbReference>
<feature type="compositionally biased region" description="Polar residues" evidence="4">
    <location>
        <begin position="1442"/>
        <end position="1452"/>
    </location>
</feature>
<gene>
    <name evidence="6" type="ORF">J3U87_23025</name>
</gene>
<proteinExistence type="predicted"/>
<dbReference type="Pfam" id="PF17210">
    <property type="entry name" value="SdrD_B"/>
    <property type="match status" value="13"/>
</dbReference>
<dbReference type="PANTHER" id="PTHR23303">
    <property type="entry name" value="CARBOXYPEPTIDASE REGULATORY REGION-CONTAINING"/>
    <property type="match status" value="1"/>
</dbReference>
<evidence type="ECO:0000256" key="2">
    <source>
        <dbReference type="ARBA" id="ARBA00022525"/>
    </source>
</evidence>
<dbReference type="SMART" id="SM00409">
    <property type="entry name" value="IG"/>
    <property type="match status" value="1"/>
</dbReference>
<feature type="region of interest" description="Disordered" evidence="4">
    <location>
        <begin position="465"/>
        <end position="496"/>
    </location>
</feature>
<dbReference type="InterPro" id="IPR051417">
    <property type="entry name" value="SDr/BOS_complex"/>
</dbReference>